<name>X1I9I2_9ZZZZ</name>
<sequence length="83" mass="9947">MEMRPEERVERMVEVYCRNIRNPLERACLKYDLFDPLAKLPEVVEKMVSQNWNASRFRLRCLSKRELIEIEKSCTESLVLSRA</sequence>
<protein>
    <submittedName>
        <fullName evidence="1">Uncharacterized protein</fullName>
    </submittedName>
</protein>
<feature type="non-terminal residue" evidence="1">
    <location>
        <position position="83"/>
    </location>
</feature>
<evidence type="ECO:0000313" key="1">
    <source>
        <dbReference type="EMBL" id="GAH78352.1"/>
    </source>
</evidence>
<accession>X1I9I2</accession>
<proteinExistence type="predicted"/>
<dbReference type="AlphaFoldDB" id="X1I9I2"/>
<gene>
    <name evidence="1" type="ORF">S03H2_67840</name>
</gene>
<comment type="caution">
    <text evidence="1">The sequence shown here is derived from an EMBL/GenBank/DDBJ whole genome shotgun (WGS) entry which is preliminary data.</text>
</comment>
<reference evidence="1" key="1">
    <citation type="journal article" date="2014" name="Front. Microbiol.">
        <title>High frequency of phylogenetically diverse reductive dehalogenase-homologous genes in deep subseafloor sedimentary metagenomes.</title>
        <authorList>
            <person name="Kawai M."/>
            <person name="Futagami T."/>
            <person name="Toyoda A."/>
            <person name="Takaki Y."/>
            <person name="Nishi S."/>
            <person name="Hori S."/>
            <person name="Arai W."/>
            <person name="Tsubouchi T."/>
            <person name="Morono Y."/>
            <person name="Uchiyama I."/>
            <person name="Ito T."/>
            <person name="Fujiyama A."/>
            <person name="Inagaki F."/>
            <person name="Takami H."/>
        </authorList>
    </citation>
    <scope>NUCLEOTIDE SEQUENCE</scope>
    <source>
        <strain evidence="1">Expedition CK06-06</strain>
    </source>
</reference>
<dbReference type="EMBL" id="BARU01044495">
    <property type="protein sequence ID" value="GAH78352.1"/>
    <property type="molecule type" value="Genomic_DNA"/>
</dbReference>
<organism evidence="1">
    <name type="scientific">marine sediment metagenome</name>
    <dbReference type="NCBI Taxonomy" id="412755"/>
    <lineage>
        <taxon>unclassified sequences</taxon>
        <taxon>metagenomes</taxon>
        <taxon>ecological metagenomes</taxon>
    </lineage>
</organism>